<dbReference type="GO" id="GO:0007166">
    <property type="term" value="P:cell surface receptor signaling pathway"/>
    <property type="evidence" value="ECO:0007669"/>
    <property type="project" value="InterPro"/>
</dbReference>
<dbReference type="PANTHER" id="PTHR27005:SF239">
    <property type="entry name" value="WALL-ASSOCIATED RECEPTOR KINASE-LIKE 11-RELATED"/>
    <property type="match status" value="1"/>
</dbReference>
<dbReference type="AlphaFoldDB" id="A0A087HQG1"/>
<dbReference type="InterPro" id="IPR011009">
    <property type="entry name" value="Kinase-like_dom_sf"/>
</dbReference>
<keyword evidence="3" id="KW-1133">Transmembrane helix</keyword>
<dbReference type="Gene3D" id="2.10.25.10">
    <property type="entry name" value="Laminin"/>
    <property type="match status" value="1"/>
</dbReference>
<dbReference type="OMA" id="CKELANG"/>
<keyword evidence="3" id="KW-0812">Transmembrane</keyword>
<dbReference type="GO" id="GO:0004674">
    <property type="term" value="F:protein serine/threonine kinase activity"/>
    <property type="evidence" value="ECO:0007669"/>
    <property type="project" value="TreeGrafter"/>
</dbReference>
<accession>A0A087HQG1</accession>
<keyword evidence="1" id="KW-0547">Nucleotide-binding</keyword>
<evidence type="ECO:0000256" key="3">
    <source>
        <dbReference type="SAM" id="Phobius"/>
    </source>
</evidence>
<protein>
    <recommendedName>
        <fullName evidence="4">Protein kinase domain-containing protein</fullName>
    </recommendedName>
</protein>
<evidence type="ECO:0000313" key="6">
    <source>
        <dbReference type="Proteomes" id="UP000029120"/>
    </source>
</evidence>
<keyword evidence="3" id="KW-0472">Membrane</keyword>
<dbReference type="GO" id="GO:0005524">
    <property type="term" value="F:ATP binding"/>
    <property type="evidence" value="ECO:0007669"/>
    <property type="project" value="UniProtKB-KW"/>
</dbReference>
<feature type="transmembrane region" description="Helical" evidence="3">
    <location>
        <begin position="83"/>
        <end position="105"/>
    </location>
</feature>
<gene>
    <name evidence="5" type="ordered locus">AALP_Aa1g247800</name>
</gene>
<dbReference type="Gene3D" id="1.10.510.10">
    <property type="entry name" value="Transferase(Phosphotransferase) domain 1"/>
    <property type="match status" value="1"/>
</dbReference>
<dbReference type="GO" id="GO:0005886">
    <property type="term" value="C:plasma membrane"/>
    <property type="evidence" value="ECO:0007669"/>
    <property type="project" value="TreeGrafter"/>
</dbReference>
<organism evidence="5 6">
    <name type="scientific">Arabis alpina</name>
    <name type="common">Alpine rock-cress</name>
    <dbReference type="NCBI Taxonomy" id="50452"/>
    <lineage>
        <taxon>Eukaryota</taxon>
        <taxon>Viridiplantae</taxon>
        <taxon>Streptophyta</taxon>
        <taxon>Embryophyta</taxon>
        <taxon>Tracheophyta</taxon>
        <taxon>Spermatophyta</taxon>
        <taxon>Magnoliopsida</taxon>
        <taxon>eudicotyledons</taxon>
        <taxon>Gunneridae</taxon>
        <taxon>Pentapetalae</taxon>
        <taxon>rosids</taxon>
        <taxon>malvids</taxon>
        <taxon>Brassicales</taxon>
        <taxon>Brassicaceae</taxon>
        <taxon>Arabideae</taxon>
        <taxon>Arabis</taxon>
    </lineage>
</organism>
<dbReference type="InterPro" id="IPR045274">
    <property type="entry name" value="WAK-like"/>
</dbReference>
<keyword evidence="6" id="KW-1185">Reference proteome</keyword>
<evidence type="ECO:0000256" key="2">
    <source>
        <dbReference type="ARBA" id="ARBA00022840"/>
    </source>
</evidence>
<dbReference type="InterPro" id="IPR000719">
    <property type="entry name" value="Prot_kinase_dom"/>
</dbReference>
<dbReference type="PANTHER" id="PTHR27005">
    <property type="entry name" value="WALL-ASSOCIATED RECEPTOR KINASE-LIKE 21"/>
    <property type="match status" value="1"/>
</dbReference>
<dbReference type="Gene3D" id="3.30.200.20">
    <property type="entry name" value="Phosphorylase Kinase, domain 1"/>
    <property type="match status" value="1"/>
</dbReference>
<reference evidence="6" key="1">
    <citation type="journal article" date="2015" name="Nat. Plants">
        <title>Genome expansion of Arabis alpina linked with retrotransposition and reduced symmetric DNA methylation.</title>
        <authorList>
            <person name="Willing E.M."/>
            <person name="Rawat V."/>
            <person name="Mandakova T."/>
            <person name="Maumus F."/>
            <person name="James G.V."/>
            <person name="Nordstroem K.J."/>
            <person name="Becker C."/>
            <person name="Warthmann N."/>
            <person name="Chica C."/>
            <person name="Szarzynska B."/>
            <person name="Zytnicki M."/>
            <person name="Albani M.C."/>
            <person name="Kiefer C."/>
            <person name="Bergonzi S."/>
            <person name="Castaings L."/>
            <person name="Mateos J.L."/>
            <person name="Berns M.C."/>
            <person name="Bujdoso N."/>
            <person name="Piofczyk T."/>
            <person name="de Lorenzo L."/>
            <person name="Barrero-Sicilia C."/>
            <person name="Mateos I."/>
            <person name="Piednoel M."/>
            <person name="Hagmann J."/>
            <person name="Chen-Min-Tao R."/>
            <person name="Iglesias-Fernandez R."/>
            <person name="Schuster S.C."/>
            <person name="Alonso-Blanco C."/>
            <person name="Roudier F."/>
            <person name="Carbonero P."/>
            <person name="Paz-Ares J."/>
            <person name="Davis S.J."/>
            <person name="Pecinka A."/>
            <person name="Quesneville H."/>
            <person name="Colot V."/>
            <person name="Lysak M.A."/>
            <person name="Weigel D."/>
            <person name="Coupland G."/>
            <person name="Schneeberger K."/>
        </authorList>
    </citation>
    <scope>NUCLEOTIDE SEQUENCE [LARGE SCALE GENOMIC DNA]</scope>
    <source>
        <strain evidence="6">cv. Pajares</strain>
    </source>
</reference>
<dbReference type="Gramene" id="KFK44363">
    <property type="protein sequence ID" value="KFK44363"/>
    <property type="gene ID" value="AALP_AA1G247800"/>
</dbReference>
<dbReference type="SUPFAM" id="SSF56112">
    <property type="entry name" value="Protein kinase-like (PK-like)"/>
    <property type="match status" value="1"/>
</dbReference>
<feature type="domain" description="Protein kinase" evidence="4">
    <location>
        <begin position="159"/>
        <end position="252"/>
    </location>
</feature>
<proteinExistence type="predicted"/>
<dbReference type="PROSITE" id="PS50011">
    <property type="entry name" value="PROTEIN_KINASE_DOM"/>
    <property type="match status" value="1"/>
</dbReference>
<dbReference type="Proteomes" id="UP000029120">
    <property type="component" value="Chromosome 1"/>
</dbReference>
<evidence type="ECO:0000259" key="4">
    <source>
        <dbReference type="PROSITE" id="PS50011"/>
    </source>
</evidence>
<sequence length="252" mass="28174">MVTDAVKQVYEMMLRLNSNITIFGTNYANCGCNRGYTGNPYLYNGCTDVNECLLRYGNDGYCSRSQTCINEPGGADCVADKTVAIMIGVGAGFGVLVLVGGIWYLRKFLKKRRKTQRKRKFFKRNGGLLLEQQLNTREGNVDKTRLFSSKELEKATENFSENRILGQGGQGTVYKGMLVDGKTVAVKKSKAVDEDRLEEFINEVVILSQHIHEESDDYTMIWGVRLRIAVDIAGALSYLHSAASSPIYHRDV</sequence>
<evidence type="ECO:0000313" key="5">
    <source>
        <dbReference type="EMBL" id="KFK44363.1"/>
    </source>
</evidence>
<dbReference type="OrthoDB" id="4062651at2759"/>
<keyword evidence="2" id="KW-0067">ATP-binding</keyword>
<name>A0A087HQG1_ARAAL</name>
<dbReference type="EMBL" id="CM002869">
    <property type="protein sequence ID" value="KFK44363.1"/>
    <property type="molecule type" value="Genomic_DNA"/>
</dbReference>
<dbReference type="eggNOG" id="ENOG502RMXX">
    <property type="taxonomic scope" value="Eukaryota"/>
</dbReference>
<evidence type="ECO:0000256" key="1">
    <source>
        <dbReference type="ARBA" id="ARBA00022741"/>
    </source>
</evidence>